<evidence type="ECO:0000313" key="1">
    <source>
        <dbReference type="EMBL" id="CAI9588181.1"/>
    </source>
</evidence>
<gene>
    <name evidence="1" type="ORF">SPARVUS_LOCUS10716824</name>
</gene>
<accession>A0ABN9EXQ6</accession>
<proteinExistence type="predicted"/>
<reference evidence="1" key="1">
    <citation type="submission" date="2023-05" db="EMBL/GenBank/DDBJ databases">
        <authorList>
            <person name="Stuckert A."/>
        </authorList>
    </citation>
    <scope>NUCLEOTIDE SEQUENCE</scope>
</reference>
<keyword evidence="2" id="KW-1185">Reference proteome</keyword>
<protein>
    <submittedName>
        <fullName evidence="1">Uncharacterized protein</fullName>
    </submittedName>
</protein>
<organism evidence="1 2">
    <name type="scientific">Staurois parvus</name>
    <dbReference type="NCBI Taxonomy" id="386267"/>
    <lineage>
        <taxon>Eukaryota</taxon>
        <taxon>Metazoa</taxon>
        <taxon>Chordata</taxon>
        <taxon>Craniata</taxon>
        <taxon>Vertebrata</taxon>
        <taxon>Euteleostomi</taxon>
        <taxon>Amphibia</taxon>
        <taxon>Batrachia</taxon>
        <taxon>Anura</taxon>
        <taxon>Neobatrachia</taxon>
        <taxon>Ranoidea</taxon>
        <taxon>Ranidae</taxon>
        <taxon>Staurois</taxon>
    </lineage>
</organism>
<comment type="caution">
    <text evidence="1">The sequence shown here is derived from an EMBL/GenBank/DDBJ whole genome shotgun (WGS) entry which is preliminary data.</text>
</comment>
<dbReference type="Proteomes" id="UP001162483">
    <property type="component" value="Unassembled WGS sequence"/>
</dbReference>
<dbReference type="EMBL" id="CATNWA010015933">
    <property type="protein sequence ID" value="CAI9588181.1"/>
    <property type="molecule type" value="Genomic_DNA"/>
</dbReference>
<sequence length="51" mass="5598">MTLGMSVTQSQFSPVSECPPQSCYKSLILPILVQKKIPVSIPPFVNAITFM</sequence>
<name>A0ABN9EXQ6_9NEOB</name>
<evidence type="ECO:0000313" key="2">
    <source>
        <dbReference type="Proteomes" id="UP001162483"/>
    </source>
</evidence>